<accession>A0A093V990</accession>
<feature type="domain" description="LysM" evidence="4">
    <location>
        <begin position="202"/>
        <end position="248"/>
    </location>
</feature>
<feature type="domain" description="LysM" evidence="4">
    <location>
        <begin position="123"/>
        <end position="169"/>
    </location>
</feature>
<evidence type="ECO:0000313" key="5">
    <source>
        <dbReference type="EMBL" id="KFX43291.1"/>
    </source>
</evidence>
<dbReference type="Gene3D" id="3.10.350.10">
    <property type="entry name" value="LysM domain"/>
    <property type="match status" value="4"/>
</dbReference>
<feature type="chain" id="PRO_5001888909" evidence="3">
    <location>
        <begin position="21"/>
        <end position="328"/>
    </location>
</feature>
<feature type="domain" description="LysM" evidence="4">
    <location>
        <begin position="25"/>
        <end position="70"/>
    </location>
</feature>
<organism evidence="5">
    <name type="scientific">Talaromyces marneffei PM1</name>
    <dbReference type="NCBI Taxonomy" id="1077442"/>
    <lineage>
        <taxon>Eukaryota</taxon>
        <taxon>Fungi</taxon>
        <taxon>Dikarya</taxon>
        <taxon>Ascomycota</taxon>
        <taxon>Pezizomycotina</taxon>
        <taxon>Eurotiomycetes</taxon>
        <taxon>Eurotiomycetidae</taxon>
        <taxon>Eurotiales</taxon>
        <taxon>Trichocomaceae</taxon>
        <taxon>Talaromyces</taxon>
        <taxon>Talaromyces sect. Talaromyces</taxon>
    </lineage>
</organism>
<comment type="caution">
    <text evidence="5">The sequence shown here is derived from an EMBL/GenBank/DDBJ whole genome shotgun (WGS) entry which is preliminary data.</text>
</comment>
<keyword evidence="3" id="KW-0732">Signal</keyword>
<dbReference type="GO" id="GO:0008061">
    <property type="term" value="F:chitin binding"/>
    <property type="evidence" value="ECO:0007669"/>
    <property type="project" value="UniProtKB-KW"/>
</dbReference>
<keyword evidence="2" id="KW-0843">Virulence</keyword>
<dbReference type="CDD" id="cd00118">
    <property type="entry name" value="LysM"/>
    <property type="match status" value="4"/>
</dbReference>
<feature type="signal peptide" evidence="3">
    <location>
        <begin position="1"/>
        <end position="20"/>
    </location>
</feature>
<sequence>MGFKSLIVLGLLPHLISVQAATCDWKVNANGGDTCASFAASWGLTLAKFEALNPGVACSGALVAGQSYCVMGTVPSGTTTSTGSSTTTTTSYSSTITSTFVTTTSSSSQHQPTQTGLASNCNGFYLVSSGDTCAAIESKYGISAQEFASWNPAIDSGCSNLLLGYYVCVSVPGATTTTSVSTTTTSSPYQPTQSGLASNCNNFYLVSSGDNCAAIESKFGISAQQFTTWNPSIHTTCDNLYLGYYVCVGVPGATTTTAPPAPTSTAPSPEMPSTVSNCSKFHLVQSGDGCGAIEAANGITQDQFASWNPYIHSNCDNLWLGYYVCVGV</sequence>
<protein>
    <submittedName>
        <fullName evidence="5">Autolysin</fullName>
    </submittedName>
</protein>
<dbReference type="HOGENOM" id="CLU_010591_8_0_1"/>
<reference evidence="5" key="1">
    <citation type="journal article" date="2014" name="PLoS Genet.">
        <title>Signature Gene Expression Reveals Novel Clues to the Molecular Mechanisms of Dimorphic Transition in Penicillium marneffei.</title>
        <authorList>
            <person name="Yang E."/>
            <person name="Wang G."/>
            <person name="Cai J."/>
            <person name="Woo P.C."/>
            <person name="Lau S.K."/>
            <person name="Yuen K.-Y."/>
            <person name="Chow W.-N."/>
            <person name="Lin X."/>
        </authorList>
    </citation>
    <scope>NUCLEOTIDE SEQUENCE [LARGE SCALE GENOMIC DNA]</scope>
    <source>
        <strain evidence="5">PM1</strain>
    </source>
</reference>
<name>A0A093V990_TALMA</name>
<gene>
    <name evidence="5" type="ORF">GQ26_0360220</name>
</gene>
<evidence type="ECO:0000256" key="3">
    <source>
        <dbReference type="SAM" id="SignalP"/>
    </source>
</evidence>
<dbReference type="Pfam" id="PF01476">
    <property type="entry name" value="LysM"/>
    <property type="match status" value="4"/>
</dbReference>
<dbReference type="EMBL" id="JPOX01000036">
    <property type="protein sequence ID" value="KFX43291.1"/>
    <property type="molecule type" value="Genomic_DNA"/>
</dbReference>
<evidence type="ECO:0000256" key="2">
    <source>
        <dbReference type="ARBA" id="ARBA00023026"/>
    </source>
</evidence>
<dbReference type="SUPFAM" id="SSF54106">
    <property type="entry name" value="LysM domain"/>
    <property type="match status" value="3"/>
</dbReference>
<keyword evidence="1" id="KW-0147">Chitin-binding</keyword>
<evidence type="ECO:0000256" key="1">
    <source>
        <dbReference type="ARBA" id="ARBA00022669"/>
    </source>
</evidence>
<dbReference type="PROSITE" id="PS51782">
    <property type="entry name" value="LYSM"/>
    <property type="match status" value="4"/>
</dbReference>
<evidence type="ECO:0000259" key="4">
    <source>
        <dbReference type="PROSITE" id="PS51782"/>
    </source>
</evidence>
<dbReference type="SMART" id="SM00257">
    <property type="entry name" value="LysM"/>
    <property type="match status" value="4"/>
</dbReference>
<dbReference type="InterPro" id="IPR036779">
    <property type="entry name" value="LysM_dom_sf"/>
</dbReference>
<dbReference type="PANTHER" id="PTHR34997:SF1">
    <property type="entry name" value="PEPTIDOGLYCAN-BINDING LYSIN DOMAIN"/>
    <property type="match status" value="1"/>
</dbReference>
<feature type="domain" description="LysM" evidence="4">
    <location>
        <begin position="280"/>
        <end position="326"/>
    </location>
</feature>
<dbReference type="eggNOG" id="KOG2806">
    <property type="taxonomic scope" value="Eukaryota"/>
</dbReference>
<proteinExistence type="predicted"/>
<dbReference type="InterPro" id="IPR018392">
    <property type="entry name" value="LysM"/>
</dbReference>
<dbReference type="PANTHER" id="PTHR34997">
    <property type="entry name" value="AM15"/>
    <property type="match status" value="1"/>
</dbReference>
<dbReference type="AlphaFoldDB" id="A0A093V990"/>
<dbReference type="InterPro" id="IPR052210">
    <property type="entry name" value="LysM1-like"/>
</dbReference>